<evidence type="ECO:0000256" key="4">
    <source>
        <dbReference type="ARBA" id="ARBA00023163"/>
    </source>
</evidence>
<evidence type="ECO:0000259" key="6">
    <source>
        <dbReference type="Pfam" id="PF04542"/>
    </source>
</evidence>
<dbReference type="RefSeq" id="WP_346754226.1">
    <property type="nucleotide sequence ID" value="NZ_JAUJEA010000010.1"/>
</dbReference>
<gene>
    <name evidence="7" type="ORF">QQ008_22610</name>
</gene>
<comment type="caution">
    <text evidence="7">The sequence shown here is derived from an EMBL/GenBank/DDBJ whole genome shotgun (WGS) entry which is preliminary data.</text>
</comment>
<dbReference type="InterPro" id="IPR039425">
    <property type="entry name" value="RNA_pol_sigma-70-like"/>
</dbReference>
<keyword evidence="8" id="KW-1185">Reference proteome</keyword>
<reference evidence="7" key="1">
    <citation type="submission" date="2023-06" db="EMBL/GenBank/DDBJ databases">
        <title>Genomic of Parafulvivirga corallium.</title>
        <authorList>
            <person name="Wang G."/>
        </authorList>
    </citation>
    <scope>NUCLEOTIDE SEQUENCE</scope>
    <source>
        <strain evidence="7">BMA10</strain>
    </source>
</reference>
<accession>A0ABT8KTV5</accession>
<dbReference type="InterPro" id="IPR036388">
    <property type="entry name" value="WH-like_DNA-bd_sf"/>
</dbReference>
<feature type="region of interest" description="Disordered" evidence="5">
    <location>
        <begin position="1"/>
        <end position="26"/>
    </location>
</feature>
<protein>
    <submittedName>
        <fullName evidence="7">RNA polymerase sigma factor</fullName>
    </submittedName>
</protein>
<dbReference type="Pfam" id="PF04542">
    <property type="entry name" value="Sigma70_r2"/>
    <property type="match status" value="1"/>
</dbReference>
<keyword evidence="2" id="KW-0805">Transcription regulation</keyword>
<dbReference type="PANTHER" id="PTHR43133:SF46">
    <property type="entry name" value="RNA POLYMERASE SIGMA-70 FACTOR ECF SUBFAMILY"/>
    <property type="match status" value="1"/>
</dbReference>
<keyword evidence="4" id="KW-0804">Transcription</keyword>
<feature type="domain" description="RNA polymerase sigma-70 region 2" evidence="6">
    <location>
        <begin position="48"/>
        <end position="114"/>
    </location>
</feature>
<dbReference type="InterPro" id="IPR013324">
    <property type="entry name" value="RNA_pol_sigma_r3/r4-like"/>
</dbReference>
<dbReference type="InterPro" id="IPR014284">
    <property type="entry name" value="RNA_pol_sigma-70_dom"/>
</dbReference>
<keyword evidence="3" id="KW-0731">Sigma factor</keyword>
<dbReference type="PANTHER" id="PTHR43133">
    <property type="entry name" value="RNA POLYMERASE ECF-TYPE SIGMA FACTO"/>
    <property type="match status" value="1"/>
</dbReference>
<dbReference type="SUPFAM" id="SSF88659">
    <property type="entry name" value="Sigma3 and sigma4 domains of RNA polymerase sigma factors"/>
    <property type="match status" value="1"/>
</dbReference>
<feature type="compositionally biased region" description="Basic and acidic residues" evidence="5">
    <location>
        <begin position="1"/>
        <end position="23"/>
    </location>
</feature>
<evidence type="ECO:0000256" key="3">
    <source>
        <dbReference type="ARBA" id="ARBA00023082"/>
    </source>
</evidence>
<evidence type="ECO:0000256" key="1">
    <source>
        <dbReference type="ARBA" id="ARBA00010641"/>
    </source>
</evidence>
<dbReference type="NCBIfam" id="TIGR02937">
    <property type="entry name" value="sigma70-ECF"/>
    <property type="match status" value="1"/>
</dbReference>
<evidence type="ECO:0000313" key="7">
    <source>
        <dbReference type="EMBL" id="MDN5204202.1"/>
    </source>
</evidence>
<sequence length="208" mass="24887">MNKPFHDKSDEQRDDRKVVRIEQKSPAQSDEQLWESFRKGKESAFVQIYNQHFRILYNYGYQLSGNSDLIKDCIQEVFIHIRKKRSKLPKVTSIKAYLLHCVRNKLITELKKLKKNEQIDLEDLPFNFNTTPSHENVLINRQLNDNQIKKVHDSLSQLSDRKKEAIYYFYYNNLDYNQIKEIMEFGSVKAARNLIYRALTELRKNILK</sequence>
<dbReference type="InterPro" id="IPR007627">
    <property type="entry name" value="RNA_pol_sigma70_r2"/>
</dbReference>
<dbReference type="Gene3D" id="1.10.1740.10">
    <property type="match status" value="1"/>
</dbReference>
<proteinExistence type="inferred from homology"/>
<evidence type="ECO:0000256" key="5">
    <source>
        <dbReference type="SAM" id="MobiDB-lite"/>
    </source>
</evidence>
<comment type="similarity">
    <text evidence="1">Belongs to the sigma-70 factor family. ECF subfamily.</text>
</comment>
<name>A0ABT8KTV5_9BACT</name>
<organism evidence="7 8">
    <name type="scientific">Splendidivirga corallicola</name>
    <dbReference type="NCBI Taxonomy" id="3051826"/>
    <lineage>
        <taxon>Bacteria</taxon>
        <taxon>Pseudomonadati</taxon>
        <taxon>Bacteroidota</taxon>
        <taxon>Cytophagia</taxon>
        <taxon>Cytophagales</taxon>
        <taxon>Splendidivirgaceae</taxon>
        <taxon>Splendidivirga</taxon>
    </lineage>
</organism>
<dbReference type="SUPFAM" id="SSF88946">
    <property type="entry name" value="Sigma2 domain of RNA polymerase sigma factors"/>
    <property type="match status" value="1"/>
</dbReference>
<evidence type="ECO:0000256" key="2">
    <source>
        <dbReference type="ARBA" id="ARBA00023015"/>
    </source>
</evidence>
<dbReference type="Proteomes" id="UP001172082">
    <property type="component" value="Unassembled WGS sequence"/>
</dbReference>
<evidence type="ECO:0000313" key="8">
    <source>
        <dbReference type="Proteomes" id="UP001172082"/>
    </source>
</evidence>
<dbReference type="Gene3D" id="1.10.10.10">
    <property type="entry name" value="Winged helix-like DNA-binding domain superfamily/Winged helix DNA-binding domain"/>
    <property type="match status" value="1"/>
</dbReference>
<dbReference type="EMBL" id="JAUJEA010000010">
    <property type="protein sequence ID" value="MDN5204202.1"/>
    <property type="molecule type" value="Genomic_DNA"/>
</dbReference>
<dbReference type="InterPro" id="IPR013325">
    <property type="entry name" value="RNA_pol_sigma_r2"/>
</dbReference>